<dbReference type="Proteomes" id="UP000014760">
    <property type="component" value="Unassembled WGS sequence"/>
</dbReference>
<accession>R7UG99</accession>
<evidence type="ECO:0000313" key="9">
    <source>
        <dbReference type="EnsemblMetazoa" id="CapteP228632"/>
    </source>
</evidence>
<dbReference type="PANTHER" id="PTHR14948:SF25">
    <property type="entry name" value="DUF4190 DOMAIN-CONTAINING PROTEIN"/>
    <property type="match status" value="1"/>
</dbReference>
<comment type="similarity">
    <text evidence="2">Belongs to the CD225/Dispanin family.</text>
</comment>
<dbReference type="EMBL" id="KB301772">
    <property type="protein sequence ID" value="ELU05098.1"/>
    <property type="molecule type" value="Genomic_DNA"/>
</dbReference>
<feature type="region of interest" description="Disordered" evidence="6">
    <location>
        <begin position="39"/>
        <end position="74"/>
    </location>
</feature>
<feature type="transmembrane region" description="Helical" evidence="7">
    <location>
        <begin position="122"/>
        <end position="149"/>
    </location>
</feature>
<evidence type="ECO:0000256" key="2">
    <source>
        <dbReference type="ARBA" id="ARBA00006843"/>
    </source>
</evidence>
<evidence type="ECO:0000256" key="3">
    <source>
        <dbReference type="ARBA" id="ARBA00022692"/>
    </source>
</evidence>
<protein>
    <submittedName>
        <fullName evidence="8 9">Uncharacterized protein</fullName>
    </submittedName>
</protein>
<reference evidence="9" key="3">
    <citation type="submission" date="2015-06" db="UniProtKB">
        <authorList>
            <consortium name="EnsemblMetazoa"/>
        </authorList>
    </citation>
    <scope>IDENTIFICATION</scope>
</reference>
<dbReference type="HOGENOM" id="CLU_1742304_0_0_1"/>
<evidence type="ECO:0000256" key="5">
    <source>
        <dbReference type="ARBA" id="ARBA00023136"/>
    </source>
</evidence>
<gene>
    <name evidence="8" type="ORF">CAPTEDRAFT_228632</name>
</gene>
<reference evidence="8 10" key="2">
    <citation type="journal article" date="2013" name="Nature">
        <title>Insights into bilaterian evolution from three spiralian genomes.</title>
        <authorList>
            <person name="Simakov O."/>
            <person name="Marletaz F."/>
            <person name="Cho S.J."/>
            <person name="Edsinger-Gonzales E."/>
            <person name="Havlak P."/>
            <person name="Hellsten U."/>
            <person name="Kuo D.H."/>
            <person name="Larsson T."/>
            <person name="Lv J."/>
            <person name="Arendt D."/>
            <person name="Savage R."/>
            <person name="Osoegawa K."/>
            <person name="de Jong P."/>
            <person name="Grimwood J."/>
            <person name="Chapman J.A."/>
            <person name="Shapiro H."/>
            <person name="Aerts A."/>
            <person name="Otillar R.P."/>
            <person name="Terry A.Y."/>
            <person name="Boore J.L."/>
            <person name="Grigoriev I.V."/>
            <person name="Lindberg D.R."/>
            <person name="Seaver E.C."/>
            <person name="Weisblat D.A."/>
            <person name="Putnam N.H."/>
            <person name="Rokhsar D.S."/>
        </authorList>
    </citation>
    <scope>NUCLEOTIDE SEQUENCE</scope>
    <source>
        <strain evidence="8 10">I ESC-2004</strain>
    </source>
</reference>
<name>R7UG99_CAPTE</name>
<keyword evidence="4 7" id="KW-1133">Transmembrane helix</keyword>
<dbReference type="EMBL" id="AMQN01007941">
    <property type="status" value="NOT_ANNOTATED_CDS"/>
    <property type="molecule type" value="Genomic_DNA"/>
</dbReference>
<feature type="compositionally biased region" description="Basic and acidic residues" evidence="6">
    <location>
        <begin position="63"/>
        <end position="72"/>
    </location>
</feature>
<evidence type="ECO:0000256" key="4">
    <source>
        <dbReference type="ARBA" id="ARBA00022989"/>
    </source>
</evidence>
<evidence type="ECO:0000256" key="1">
    <source>
        <dbReference type="ARBA" id="ARBA00004370"/>
    </source>
</evidence>
<comment type="subcellular location">
    <subcellularLocation>
        <location evidence="1">Membrane</location>
    </subcellularLocation>
</comment>
<evidence type="ECO:0000313" key="10">
    <source>
        <dbReference type="Proteomes" id="UP000014760"/>
    </source>
</evidence>
<feature type="compositionally biased region" description="Basic and acidic residues" evidence="6">
    <location>
        <begin position="39"/>
        <end position="48"/>
    </location>
</feature>
<dbReference type="InterPro" id="IPR051423">
    <property type="entry name" value="CD225/Dispanin"/>
</dbReference>
<dbReference type="EnsemblMetazoa" id="CapteT228632">
    <property type="protein sequence ID" value="CapteP228632"/>
    <property type="gene ID" value="CapteG228632"/>
</dbReference>
<evidence type="ECO:0000256" key="7">
    <source>
        <dbReference type="SAM" id="Phobius"/>
    </source>
</evidence>
<dbReference type="Pfam" id="PF04505">
    <property type="entry name" value="CD225"/>
    <property type="match status" value="1"/>
</dbReference>
<feature type="transmembrane region" description="Helical" evidence="7">
    <location>
        <begin position="79"/>
        <end position="102"/>
    </location>
</feature>
<keyword evidence="3 7" id="KW-0812">Transmembrane</keyword>
<keyword evidence="5 7" id="KW-0472">Membrane</keyword>
<reference evidence="10" key="1">
    <citation type="submission" date="2012-12" db="EMBL/GenBank/DDBJ databases">
        <authorList>
            <person name="Hellsten U."/>
            <person name="Grimwood J."/>
            <person name="Chapman J.A."/>
            <person name="Shapiro H."/>
            <person name="Aerts A."/>
            <person name="Otillar R.P."/>
            <person name="Terry A.Y."/>
            <person name="Boore J.L."/>
            <person name="Simakov O."/>
            <person name="Marletaz F."/>
            <person name="Cho S.-J."/>
            <person name="Edsinger-Gonzales E."/>
            <person name="Havlak P."/>
            <person name="Kuo D.-H."/>
            <person name="Larsson T."/>
            <person name="Lv J."/>
            <person name="Arendt D."/>
            <person name="Savage R."/>
            <person name="Osoegawa K."/>
            <person name="de Jong P."/>
            <person name="Lindberg D.R."/>
            <person name="Seaver E.C."/>
            <person name="Weisblat D.A."/>
            <person name="Putnam N.H."/>
            <person name="Grigoriev I.V."/>
            <person name="Rokhsar D.S."/>
        </authorList>
    </citation>
    <scope>NUCLEOTIDE SEQUENCE</scope>
    <source>
        <strain evidence="10">I ESC-2004</strain>
    </source>
</reference>
<sequence length="150" mass="16101">MTFMPQSGVPGYCVPGQVQMPLVDGSDAPIGSVYFYNGDKDDPRRDEGSSSALGPEAPLTQKARNDSERLEGKPPNYRAVSIATCLLCNPIFGCFAILLSVWSDRAYSKGDTERARNLGTMALGAVVASIIVTITLLVLIITLTELVYVN</sequence>
<evidence type="ECO:0000256" key="6">
    <source>
        <dbReference type="SAM" id="MobiDB-lite"/>
    </source>
</evidence>
<dbReference type="InterPro" id="IPR007593">
    <property type="entry name" value="CD225/Dispanin_fam"/>
</dbReference>
<proteinExistence type="inferred from homology"/>
<organism evidence="8">
    <name type="scientific">Capitella teleta</name>
    <name type="common">Polychaete worm</name>
    <dbReference type="NCBI Taxonomy" id="283909"/>
    <lineage>
        <taxon>Eukaryota</taxon>
        <taxon>Metazoa</taxon>
        <taxon>Spiralia</taxon>
        <taxon>Lophotrochozoa</taxon>
        <taxon>Annelida</taxon>
        <taxon>Polychaeta</taxon>
        <taxon>Sedentaria</taxon>
        <taxon>Scolecida</taxon>
        <taxon>Capitellidae</taxon>
        <taxon>Capitella</taxon>
    </lineage>
</organism>
<keyword evidence="10" id="KW-1185">Reference proteome</keyword>
<dbReference type="PANTHER" id="PTHR14948">
    <property type="entry name" value="NG5"/>
    <property type="match status" value="1"/>
</dbReference>
<dbReference type="AlphaFoldDB" id="R7UG99"/>
<dbReference type="GO" id="GO:0016020">
    <property type="term" value="C:membrane"/>
    <property type="evidence" value="ECO:0007669"/>
    <property type="project" value="UniProtKB-SubCell"/>
</dbReference>
<evidence type="ECO:0000313" key="8">
    <source>
        <dbReference type="EMBL" id="ELU05098.1"/>
    </source>
</evidence>